<evidence type="ECO:0000259" key="12">
    <source>
        <dbReference type="PROSITE" id="PS50011"/>
    </source>
</evidence>
<keyword evidence="3" id="KW-0808">Transferase</keyword>
<dbReference type="Proteomes" id="UP000799444">
    <property type="component" value="Unassembled WGS sequence"/>
</dbReference>
<dbReference type="PANTHER" id="PTHR24056:SF0">
    <property type="entry name" value="CYCLIN-DEPENDENT KINASE 7"/>
    <property type="match status" value="1"/>
</dbReference>
<dbReference type="InterPro" id="IPR011009">
    <property type="entry name" value="Kinase-like_dom_sf"/>
</dbReference>
<dbReference type="AlphaFoldDB" id="A0A9P4QW19"/>
<organism evidence="13 14">
    <name type="scientific">Polyplosphaeria fusca</name>
    <dbReference type="NCBI Taxonomy" id="682080"/>
    <lineage>
        <taxon>Eukaryota</taxon>
        <taxon>Fungi</taxon>
        <taxon>Dikarya</taxon>
        <taxon>Ascomycota</taxon>
        <taxon>Pezizomycotina</taxon>
        <taxon>Dothideomycetes</taxon>
        <taxon>Pleosporomycetidae</taxon>
        <taxon>Pleosporales</taxon>
        <taxon>Tetraplosphaeriaceae</taxon>
        <taxon>Polyplosphaeria</taxon>
    </lineage>
</organism>
<keyword evidence="6 9" id="KW-0067">ATP-binding</keyword>
<evidence type="ECO:0000256" key="6">
    <source>
        <dbReference type="ARBA" id="ARBA00022840"/>
    </source>
</evidence>
<keyword evidence="13" id="KW-0645">Protease</keyword>
<proteinExistence type="inferred from homology"/>
<keyword evidence="13" id="KW-0378">Hydrolase</keyword>
<evidence type="ECO:0000256" key="4">
    <source>
        <dbReference type="ARBA" id="ARBA00022741"/>
    </source>
</evidence>
<dbReference type="GO" id="GO:0008353">
    <property type="term" value="F:RNA polymerase II CTD heptapeptide repeat kinase activity"/>
    <property type="evidence" value="ECO:0007669"/>
    <property type="project" value="TreeGrafter"/>
</dbReference>
<evidence type="ECO:0000256" key="10">
    <source>
        <dbReference type="RuleBase" id="RU000304"/>
    </source>
</evidence>
<dbReference type="EMBL" id="ML996157">
    <property type="protein sequence ID" value="KAF2733749.1"/>
    <property type="molecule type" value="Genomic_DNA"/>
</dbReference>
<name>A0A9P4QW19_9PLEO</name>
<feature type="region of interest" description="Disordered" evidence="11">
    <location>
        <begin position="343"/>
        <end position="372"/>
    </location>
</feature>
<dbReference type="PROSITE" id="PS50011">
    <property type="entry name" value="PROTEIN_KINASE_DOM"/>
    <property type="match status" value="1"/>
</dbReference>
<dbReference type="PROSITE" id="PS00107">
    <property type="entry name" value="PROTEIN_KINASE_ATP"/>
    <property type="match status" value="1"/>
</dbReference>
<evidence type="ECO:0000256" key="7">
    <source>
        <dbReference type="ARBA" id="ARBA00047811"/>
    </source>
</evidence>
<dbReference type="Pfam" id="PF00069">
    <property type="entry name" value="Pkinase"/>
    <property type="match status" value="1"/>
</dbReference>
<dbReference type="PROSITE" id="PS00108">
    <property type="entry name" value="PROTEIN_KINASE_ST"/>
    <property type="match status" value="1"/>
</dbReference>
<evidence type="ECO:0000256" key="1">
    <source>
        <dbReference type="ARBA" id="ARBA00006485"/>
    </source>
</evidence>
<feature type="domain" description="Protein kinase" evidence="12">
    <location>
        <begin position="40"/>
        <end position="331"/>
    </location>
</feature>
<evidence type="ECO:0000256" key="9">
    <source>
        <dbReference type="PROSITE-ProRule" id="PRU10141"/>
    </source>
</evidence>
<feature type="compositionally biased region" description="Basic and acidic residues" evidence="11">
    <location>
        <begin position="354"/>
        <end position="372"/>
    </location>
</feature>
<dbReference type="InterPro" id="IPR000719">
    <property type="entry name" value="Prot_kinase_dom"/>
</dbReference>
<evidence type="ECO:0000256" key="11">
    <source>
        <dbReference type="SAM" id="MobiDB-lite"/>
    </source>
</evidence>
<comment type="similarity">
    <text evidence="1">Belongs to the protein kinase superfamily. CMGC Ser/Thr protein kinase family. CDC2/CDKX subfamily.</text>
</comment>
<gene>
    <name evidence="13" type="ORF">EJ04DRAFT_438464</name>
</gene>
<dbReference type="InterPro" id="IPR017441">
    <property type="entry name" value="Protein_kinase_ATP_BS"/>
</dbReference>
<keyword evidence="5" id="KW-0418">Kinase</keyword>
<accession>A0A9P4QW19</accession>
<feature type="compositionally biased region" description="Low complexity" evidence="11">
    <location>
        <begin position="1"/>
        <end position="16"/>
    </location>
</feature>
<protein>
    <submittedName>
        <fullName evidence="13">Protease-like protein</fullName>
    </submittedName>
</protein>
<dbReference type="GO" id="GO:0045944">
    <property type="term" value="P:positive regulation of transcription by RNA polymerase II"/>
    <property type="evidence" value="ECO:0007669"/>
    <property type="project" value="TreeGrafter"/>
</dbReference>
<sequence>MLQSTRSPASTTASSPGPDGPTDLSQQINDSVRHRFVIDTRPGHKLGEGTYAIVFSGHYRTDPTHLVAVKRIKKNADYHDGIAPDAFREIQFLSELSHPNIITLHAVFSTKSQTLSLVLEHLPGGDLEQLFQTPRDQLAYSASDFKAWALMLLRAVAFIHASGILHRDIKGNNILIAADNTLKLADFGLARAFAEPGRNMTHQVITRFYRPPELLYGAMHYGAAVDVWSTGVVLVELCIRDFFLPANTDVEQFHVVEHMFGTPTEESWPGVSSLPFYNLSSAPPKQAQWRAWAGARLQMLGGDGLEVVSGMLAVDPRRRWSAERVLRHAYWGNEPQMTRKELLPRVPGKGGKKKVGEDLKRGAEGEGEGEGRVEKVARKLDFGSMRN</sequence>
<evidence type="ECO:0000313" key="14">
    <source>
        <dbReference type="Proteomes" id="UP000799444"/>
    </source>
</evidence>
<evidence type="ECO:0000256" key="3">
    <source>
        <dbReference type="ARBA" id="ARBA00022679"/>
    </source>
</evidence>
<dbReference type="OrthoDB" id="1732493at2759"/>
<dbReference type="InterPro" id="IPR008271">
    <property type="entry name" value="Ser/Thr_kinase_AS"/>
</dbReference>
<comment type="catalytic activity">
    <reaction evidence="7">
        <text>L-threonyl-[protein] + ATP = O-phospho-L-threonyl-[protein] + ADP + H(+)</text>
        <dbReference type="Rhea" id="RHEA:46608"/>
        <dbReference type="Rhea" id="RHEA-COMP:11060"/>
        <dbReference type="Rhea" id="RHEA-COMP:11605"/>
        <dbReference type="ChEBI" id="CHEBI:15378"/>
        <dbReference type="ChEBI" id="CHEBI:30013"/>
        <dbReference type="ChEBI" id="CHEBI:30616"/>
        <dbReference type="ChEBI" id="CHEBI:61977"/>
        <dbReference type="ChEBI" id="CHEBI:456216"/>
        <dbReference type="EC" id="2.7.11.22"/>
    </reaction>
</comment>
<dbReference type="GO" id="GO:0070985">
    <property type="term" value="C:transcription factor TFIIK complex"/>
    <property type="evidence" value="ECO:0007669"/>
    <property type="project" value="TreeGrafter"/>
</dbReference>
<evidence type="ECO:0000313" key="13">
    <source>
        <dbReference type="EMBL" id="KAF2733749.1"/>
    </source>
</evidence>
<feature type="region of interest" description="Disordered" evidence="11">
    <location>
        <begin position="1"/>
        <end position="28"/>
    </location>
</feature>
<dbReference type="SMART" id="SM00220">
    <property type="entry name" value="S_TKc"/>
    <property type="match status" value="1"/>
</dbReference>
<keyword evidence="4 9" id="KW-0547">Nucleotide-binding</keyword>
<evidence type="ECO:0000256" key="2">
    <source>
        <dbReference type="ARBA" id="ARBA00022527"/>
    </source>
</evidence>
<dbReference type="Gene3D" id="1.10.510.10">
    <property type="entry name" value="Transferase(Phosphotransferase) domain 1"/>
    <property type="match status" value="1"/>
</dbReference>
<keyword evidence="14" id="KW-1185">Reference proteome</keyword>
<dbReference type="InterPro" id="IPR050108">
    <property type="entry name" value="CDK"/>
</dbReference>
<dbReference type="PANTHER" id="PTHR24056">
    <property type="entry name" value="CELL DIVISION PROTEIN KINASE"/>
    <property type="match status" value="1"/>
</dbReference>
<dbReference type="GO" id="GO:0005737">
    <property type="term" value="C:cytoplasm"/>
    <property type="evidence" value="ECO:0007669"/>
    <property type="project" value="TreeGrafter"/>
</dbReference>
<comment type="caution">
    <text evidence="13">The sequence shown here is derived from an EMBL/GenBank/DDBJ whole genome shotgun (WGS) entry which is preliminary data.</text>
</comment>
<dbReference type="GO" id="GO:0008233">
    <property type="term" value="F:peptidase activity"/>
    <property type="evidence" value="ECO:0007669"/>
    <property type="project" value="UniProtKB-KW"/>
</dbReference>
<dbReference type="GO" id="GO:0004693">
    <property type="term" value="F:cyclin-dependent protein serine/threonine kinase activity"/>
    <property type="evidence" value="ECO:0007669"/>
    <property type="project" value="UniProtKB-EC"/>
</dbReference>
<evidence type="ECO:0000256" key="5">
    <source>
        <dbReference type="ARBA" id="ARBA00022777"/>
    </source>
</evidence>
<feature type="binding site" evidence="9">
    <location>
        <position position="74"/>
    </location>
    <ligand>
        <name>ATP</name>
        <dbReference type="ChEBI" id="CHEBI:30616"/>
    </ligand>
</feature>
<reference evidence="13" key="1">
    <citation type="journal article" date="2020" name="Stud. Mycol.">
        <title>101 Dothideomycetes genomes: a test case for predicting lifestyles and emergence of pathogens.</title>
        <authorList>
            <person name="Haridas S."/>
            <person name="Albert R."/>
            <person name="Binder M."/>
            <person name="Bloem J."/>
            <person name="Labutti K."/>
            <person name="Salamov A."/>
            <person name="Andreopoulos B."/>
            <person name="Baker S."/>
            <person name="Barry K."/>
            <person name="Bills G."/>
            <person name="Bluhm B."/>
            <person name="Cannon C."/>
            <person name="Castanera R."/>
            <person name="Culley D."/>
            <person name="Daum C."/>
            <person name="Ezra D."/>
            <person name="Gonzalez J."/>
            <person name="Henrissat B."/>
            <person name="Kuo A."/>
            <person name="Liang C."/>
            <person name="Lipzen A."/>
            <person name="Lutzoni F."/>
            <person name="Magnuson J."/>
            <person name="Mondo S."/>
            <person name="Nolan M."/>
            <person name="Ohm R."/>
            <person name="Pangilinan J."/>
            <person name="Park H.-J."/>
            <person name="Ramirez L."/>
            <person name="Alfaro M."/>
            <person name="Sun H."/>
            <person name="Tritt A."/>
            <person name="Yoshinaga Y."/>
            <person name="Zwiers L.-H."/>
            <person name="Turgeon B."/>
            <person name="Goodwin S."/>
            <person name="Spatafora J."/>
            <person name="Crous P."/>
            <person name="Grigoriev I."/>
        </authorList>
    </citation>
    <scope>NUCLEOTIDE SEQUENCE</scope>
    <source>
        <strain evidence="13">CBS 125425</strain>
    </source>
</reference>
<dbReference type="GO" id="GO:0005524">
    <property type="term" value="F:ATP binding"/>
    <property type="evidence" value="ECO:0007669"/>
    <property type="project" value="UniProtKB-UniRule"/>
</dbReference>
<dbReference type="GO" id="GO:0006508">
    <property type="term" value="P:proteolysis"/>
    <property type="evidence" value="ECO:0007669"/>
    <property type="project" value="UniProtKB-KW"/>
</dbReference>
<comment type="catalytic activity">
    <reaction evidence="8">
        <text>L-seryl-[protein] + ATP = O-phospho-L-seryl-[protein] + ADP + H(+)</text>
        <dbReference type="Rhea" id="RHEA:17989"/>
        <dbReference type="Rhea" id="RHEA-COMP:9863"/>
        <dbReference type="Rhea" id="RHEA-COMP:11604"/>
        <dbReference type="ChEBI" id="CHEBI:15378"/>
        <dbReference type="ChEBI" id="CHEBI:29999"/>
        <dbReference type="ChEBI" id="CHEBI:30616"/>
        <dbReference type="ChEBI" id="CHEBI:83421"/>
        <dbReference type="ChEBI" id="CHEBI:456216"/>
        <dbReference type="EC" id="2.7.11.22"/>
    </reaction>
</comment>
<dbReference type="Gene3D" id="3.30.200.20">
    <property type="entry name" value="Phosphorylase Kinase, domain 1"/>
    <property type="match status" value="1"/>
</dbReference>
<keyword evidence="2 10" id="KW-0723">Serine/threonine-protein kinase</keyword>
<evidence type="ECO:0000256" key="8">
    <source>
        <dbReference type="ARBA" id="ARBA00048367"/>
    </source>
</evidence>
<dbReference type="SUPFAM" id="SSF56112">
    <property type="entry name" value="Protein kinase-like (PK-like)"/>
    <property type="match status" value="1"/>
</dbReference>